<dbReference type="STRING" id="1123029.SAMN02745172_02460"/>
<evidence type="ECO:0000313" key="5">
    <source>
        <dbReference type="Proteomes" id="UP000186406"/>
    </source>
</evidence>
<dbReference type="Proteomes" id="UP000186406">
    <property type="component" value="Unassembled WGS sequence"/>
</dbReference>
<keyword evidence="5" id="KW-1185">Reference proteome</keyword>
<evidence type="ECO:0000256" key="1">
    <source>
        <dbReference type="PROSITE-ProRule" id="PRU00325"/>
    </source>
</evidence>
<organism evidence="4 5">
    <name type="scientific">Pseudoxanthobacter soli DSM 19599</name>
    <dbReference type="NCBI Taxonomy" id="1123029"/>
    <lineage>
        <taxon>Bacteria</taxon>
        <taxon>Pseudomonadati</taxon>
        <taxon>Pseudomonadota</taxon>
        <taxon>Alphaproteobacteria</taxon>
        <taxon>Hyphomicrobiales</taxon>
        <taxon>Segnochrobactraceae</taxon>
        <taxon>Pseudoxanthobacter</taxon>
    </lineage>
</organism>
<dbReference type="AlphaFoldDB" id="A0A1M7ZLN4"/>
<dbReference type="OrthoDB" id="7997091at2"/>
<evidence type="ECO:0000259" key="3">
    <source>
        <dbReference type="PROSITE" id="PS50966"/>
    </source>
</evidence>
<reference evidence="4 5" key="1">
    <citation type="submission" date="2016-12" db="EMBL/GenBank/DDBJ databases">
        <authorList>
            <person name="Song W.-J."/>
            <person name="Kurnit D.M."/>
        </authorList>
    </citation>
    <scope>NUCLEOTIDE SEQUENCE [LARGE SCALE GENOMIC DNA]</scope>
    <source>
        <strain evidence="4 5">DSM 19599</strain>
    </source>
</reference>
<dbReference type="PROSITE" id="PS50966">
    <property type="entry name" value="ZF_SWIM"/>
    <property type="match status" value="1"/>
</dbReference>
<keyword evidence="2" id="KW-0175">Coiled coil</keyword>
<evidence type="ECO:0000256" key="2">
    <source>
        <dbReference type="SAM" id="Coils"/>
    </source>
</evidence>
<sequence>MLRYRVRSDSTGEIYEITAQATQAGIRFACTCAGAASGLHCKHRLRLAAGNTKGLVDGDDVAALQDLIRGSVIAAVIDEIDRLDAEAARMKAATADAKRRLARAMMG</sequence>
<dbReference type="InterPro" id="IPR007527">
    <property type="entry name" value="Znf_SWIM"/>
</dbReference>
<keyword evidence="1" id="KW-0862">Zinc</keyword>
<name>A0A1M7ZLN4_9HYPH</name>
<proteinExistence type="predicted"/>
<accession>A0A1M7ZLN4</accession>
<keyword evidence="1" id="KW-0863">Zinc-finger</keyword>
<dbReference type="EMBL" id="FRXO01000004">
    <property type="protein sequence ID" value="SHO65813.1"/>
    <property type="molecule type" value="Genomic_DNA"/>
</dbReference>
<dbReference type="RefSeq" id="WP_139282511.1">
    <property type="nucleotide sequence ID" value="NZ_FRXO01000004.1"/>
</dbReference>
<feature type="coiled-coil region" evidence="2">
    <location>
        <begin position="73"/>
        <end position="100"/>
    </location>
</feature>
<feature type="domain" description="SWIM-type" evidence="3">
    <location>
        <begin position="15"/>
        <end position="52"/>
    </location>
</feature>
<protein>
    <recommendedName>
        <fullName evidence="3">SWIM-type domain-containing protein</fullName>
    </recommendedName>
</protein>
<dbReference type="GO" id="GO:0008270">
    <property type="term" value="F:zinc ion binding"/>
    <property type="evidence" value="ECO:0007669"/>
    <property type="project" value="UniProtKB-KW"/>
</dbReference>
<gene>
    <name evidence="4" type="ORF">SAMN02745172_02460</name>
</gene>
<evidence type="ECO:0000313" key="4">
    <source>
        <dbReference type="EMBL" id="SHO65813.1"/>
    </source>
</evidence>
<keyword evidence="1" id="KW-0479">Metal-binding</keyword>